<proteinExistence type="inferred from homology"/>
<evidence type="ECO:0000256" key="6">
    <source>
        <dbReference type="ARBA" id="ARBA00022705"/>
    </source>
</evidence>
<dbReference type="InterPro" id="IPR022637">
    <property type="entry name" value="DNA_polIII_beta_cen"/>
</dbReference>
<evidence type="ECO:0000259" key="10">
    <source>
        <dbReference type="Pfam" id="PF00712"/>
    </source>
</evidence>
<dbReference type="EMBL" id="PCSD01000059">
    <property type="protein sequence ID" value="PIP33758.1"/>
    <property type="molecule type" value="Genomic_DNA"/>
</dbReference>
<comment type="subunit">
    <text evidence="9">Forms a ring-shaped head-to-tail homodimer around DNA.</text>
</comment>
<comment type="subcellular location">
    <subcellularLocation>
        <location evidence="1 9">Cytoplasm</location>
    </subcellularLocation>
</comment>
<keyword evidence="7 9" id="KW-0239">DNA-directed DNA polymerase</keyword>
<evidence type="ECO:0000256" key="2">
    <source>
        <dbReference type="ARBA" id="ARBA00010752"/>
    </source>
</evidence>
<dbReference type="Proteomes" id="UP000230729">
    <property type="component" value="Unassembled WGS sequence"/>
</dbReference>
<feature type="domain" description="DNA polymerase III beta sliding clamp C-terminal" evidence="12">
    <location>
        <begin position="252"/>
        <end position="373"/>
    </location>
</feature>
<evidence type="ECO:0000259" key="12">
    <source>
        <dbReference type="Pfam" id="PF02768"/>
    </source>
</evidence>
<evidence type="ECO:0000256" key="7">
    <source>
        <dbReference type="ARBA" id="ARBA00022932"/>
    </source>
</evidence>
<gene>
    <name evidence="13" type="primary">dnaN</name>
    <name evidence="13" type="ORF">COX22_02620</name>
</gene>
<dbReference type="Gene3D" id="3.10.150.10">
    <property type="entry name" value="DNA Polymerase III, subunit A, domain 2"/>
    <property type="match status" value="1"/>
</dbReference>
<feature type="domain" description="DNA polymerase III beta sliding clamp central" evidence="11">
    <location>
        <begin position="127"/>
        <end position="250"/>
    </location>
</feature>
<dbReference type="CDD" id="cd00140">
    <property type="entry name" value="beta_clamp"/>
    <property type="match status" value="1"/>
</dbReference>
<evidence type="ECO:0000313" key="13">
    <source>
        <dbReference type="EMBL" id="PIP33758.1"/>
    </source>
</evidence>
<evidence type="ECO:0000313" key="14">
    <source>
        <dbReference type="Proteomes" id="UP000230729"/>
    </source>
</evidence>
<keyword evidence="3 9" id="KW-0963">Cytoplasm</keyword>
<evidence type="ECO:0000256" key="3">
    <source>
        <dbReference type="ARBA" id="ARBA00022490"/>
    </source>
</evidence>
<dbReference type="GO" id="GO:0005737">
    <property type="term" value="C:cytoplasm"/>
    <property type="evidence" value="ECO:0007669"/>
    <property type="project" value="UniProtKB-SubCell"/>
</dbReference>
<dbReference type="InterPro" id="IPR022634">
    <property type="entry name" value="DNA_polIII_beta_N"/>
</dbReference>
<keyword evidence="5 9" id="KW-0548">Nucleotidyltransferase</keyword>
<accession>A0A2G9ZN43</accession>
<keyword evidence="8" id="KW-0238">DNA-binding</keyword>
<evidence type="ECO:0000256" key="5">
    <source>
        <dbReference type="ARBA" id="ARBA00022695"/>
    </source>
</evidence>
<dbReference type="GO" id="GO:0003677">
    <property type="term" value="F:DNA binding"/>
    <property type="evidence" value="ECO:0007669"/>
    <property type="project" value="UniProtKB-UniRule"/>
</dbReference>
<organism evidence="13 14">
    <name type="scientific">Candidatus Falkowbacteria bacterium CG23_combo_of_CG06-09_8_20_14_all_49_15</name>
    <dbReference type="NCBI Taxonomy" id="1974572"/>
    <lineage>
        <taxon>Bacteria</taxon>
        <taxon>Candidatus Falkowiibacteriota</taxon>
    </lineage>
</organism>
<evidence type="ECO:0000256" key="9">
    <source>
        <dbReference type="PIRNR" id="PIRNR000804"/>
    </source>
</evidence>
<dbReference type="InterPro" id="IPR022635">
    <property type="entry name" value="DNA_polIII_beta_C"/>
</dbReference>
<comment type="function">
    <text evidence="9">Confers DNA tethering and processivity to DNA polymerases and other proteins. Acts as a clamp, forming a ring around DNA (a reaction catalyzed by the clamp-loading complex) which diffuses in an ATP-independent manner freely and bidirectionally along dsDNA. Initially characterized for its ability to contact the catalytic subunit of DNA polymerase III (Pol III), a complex, multichain enzyme responsible for most of the replicative synthesis in bacteria; Pol III exhibits 3'-5' exonuclease proofreading activity. The beta chain is required for initiation of replication as well as for processivity of DNA replication.</text>
</comment>
<evidence type="ECO:0000256" key="1">
    <source>
        <dbReference type="ARBA" id="ARBA00004496"/>
    </source>
</evidence>
<dbReference type="Pfam" id="PF00712">
    <property type="entry name" value="DNA_pol3_beta"/>
    <property type="match status" value="1"/>
</dbReference>
<name>A0A2G9ZN43_9BACT</name>
<dbReference type="GO" id="GO:0009360">
    <property type="term" value="C:DNA polymerase III complex"/>
    <property type="evidence" value="ECO:0007669"/>
    <property type="project" value="InterPro"/>
</dbReference>
<feature type="domain" description="DNA polymerase III beta sliding clamp N-terminal" evidence="10">
    <location>
        <begin position="1"/>
        <end position="118"/>
    </location>
</feature>
<dbReference type="NCBIfam" id="TIGR00663">
    <property type="entry name" value="dnan"/>
    <property type="match status" value="1"/>
</dbReference>
<comment type="caution">
    <text evidence="13">The sequence shown here is derived from an EMBL/GenBank/DDBJ whole genome shotgun (WGS) entry which is preliminary data.</text>
</comment>
<dbReference type="PIRSF" id="PIRSF000804">
    <property type="entry name" value="DNA_pol_III_b"/>
    <property type="match status" value="1"/>
</dbReference>
<dbReference type="InterPro" id="IPR046938">
    <property type="entry name" value="DNA_clamp_sf"/>
</dbReference>
<protein>
    <recommendedName>
        <fullName evidence="9">Beta sliding clamp</fullName>
    </recommendedName>
</protein>
<dbReference type="Pfam" id="PF02767">
    <property type="entry name" value="DNA_pol3_beta_2"/>
    <property type="match status" value="1"/>
</dbReference>
<evidence type="ECO:0000256" key="8">
    <source>
        <dbReference type="ARBA" id="ARBA00023125"/>
    </source>
</evidence>
<dbReference type="SMART" id="SM00480">
    <property type="entry name" value="POL3Bc"/>
    <property type="match status" value="1"/>
</dbReference>
<dbReference type="GO" id="GO:0006271">
    <property type="term" value="P:DNA strand elongation involved in DNA replication"/>
    <property type="evidence" value="ECO:0007669"/>
    <property type="project" value="TreeGrafter"/>
</dbReference>
<dbReference type="PANTHER" id="PTHR30478:SF0">
    <property type="entry name" value="BETA SLIDING CLAMP"/>
    <property type="match status" value="1"/>
</dbReference>
<evidence type="ECO:0000259" key="11">
    <source>
        <dbReference type="Pfam" id="PF02767"/>
    </source>
</evidence>
<comment type="similarity">
    <text evidence="2 9">Belongs to the beta sliding clamp family.</text>
</comment>
<dbReference type="Pfam" id="PF02768">
    <property type="entry name" value="DNA_pol3_beta_3"/>
    <property type="match status" value="1"/>
</dbReference>
<dbReference type="Gene3D" id="3.70.10.10">
    <property type="match status" value="1"/>
</dbReference>
<dbReference type="AlphaFoldDB" id="A0A2G9ZN43"/>
<sequence>MNFSCLQENLKNGLNAVGRIAGKNINLPILNNIKIEAKNGEISLTATDLEMGIIDRVRGKVEVDGNFTVDAKIFTEYLNLLPNKKISLIKQAGHLAVECDNYKTKIKGLPAEEFPLIPVVEKKEKIEIPEEIIKKMLSQVLFAVASGDSRLELSGVFFQVLGDNLVLAATDSYRLAEIKINKKDFQSDLNVEKSYIIPAKTLAELLRILSAGKSLNDKPVLRGYFSENQVLFVVGQTELVSRLIEGQYPDYKQIIPALNKTKAIINRAEFIRASKAAALFSKTGINDISLEFLSAKKKLIITAASGQTGEQRTEISAAITGQDNGLVLNYRYLLDGLNNLNDEDIILELVDGNTPCTLRCANQEGYTYLIMPIKQ</sequence>
<dbReference type="GO" id="GO:0008408">
    <property type="term" value="F:3'-5' exonuclease activity"/>
    <property type="evidence" value="ECO:0007669"/>
    <property type="project" value="InterPro"/>
</dbReference>
<dbReference type="SUPFAM" id="SSF55979">
    <property type="entry name" value="DNA clamp"/>
    <property type="match status" value="3"/>
</dbReference>
<dbReference type="InterPro" id="IPR001001">
    <property type="entry name" value="DNA_polIII_beta"/>
</dbReference>
<evidence type="ECO:0000256" key="4">
    <source>
        <dbReference type="ARBA" id="ARBA00022679"/>
    </source>
</evidence>
<keyword evidence="6 9" id="KW-0235">DNA replication</keyword>
<dbReference type="GO" id="GO:0003887">
    <property type="term" value="F:DNA-directed DNA polymerase activity"/>
    <property type="evidence" value="ECO:0007669"/>
    <property type="project" value="UniProtKB-UniRule"/>
</dbReference>
<dbReference type="PANTHER" id="PTHR30478">
    <property type="entry name" value="DNA POLYMERASE III SUBUNIT BETA"/>
    <property type="match status" value="1"/>
</dbReference>
<reference evidence="13 14" key="1">
    <citation type="submission" date="2017-09" db="EMBL/GenBank/DDBJ databases">
        <title>Depth-based differentiation of microbial function through sediment-hosted aquifers and enrichment of novel symbionts in the deep terrestrial subsurface.</title>
        <authorList>
            <person name="Probst A.J."/>
            <person name="Ladd B."/>
            <person name="Jarett J.K."/>
            <person name="Geller-Mcgrath D.E."/>
            <person name="Sieber C.M."/>
            <person name="Emerson J.B."/>
            <person name="Anantharaman K."/>
            <person name="Thomas B.C."/>
            <person name="Malmstrom R."/>
            <person name="Stieglmeier M."/>
            <person name="Klingl A."/>
            <person name="Woyke T."/>
            <person name="Ryan C.M."/>
            <person name="Banfield J.F."/>
        </authorList>
    </citation>
    <scope>NUCLEOTIDE SEQUENCE [LARGE SCALE GENOMIC DNA]</scope>
    <source>
        <strain evidence="13">CG23_combo_of_CG06-09_8_20_14_all_49_15</strain>
    </source>
</reference>
<keyword evidence="4 9" id="KW-0808">Transferase</keyword>